<dbReference type="OrthoDB" id="5101109at2759"/>
<proteinExistence type="predicted"/>
<evidence type="ECO:0000313" key="2">
    <source>
        <dbReference type="EMBL" id="KAF5598240.1"/>
    </source>
</evidence>
<reference evidence="2 3" key="1">
    <citation type="submission" date="2020-05" db="EMBL/GenBank/DDBJ databases">
        <title>Identification and distribution of gene clusters putatively required for synthesis of sphingolipid metabolism inhibitors in phylogenetically diverse species of the filamentous fungus Fusarium.</title>
        <authorList>
            <person name="Kim H.-S."/>
            <person name="Busman M."/>
            <person name="Brown D.W."/>
            <person name="Divon H."/>
            <person name="Uhlig S."/>
            <person name="Proctor R.H."/>
        </authorList>
    </citation>
    <scope>NUCLEOTIDE SEQUENCE [LARGE SCALE GENOMIC DNA]</scope>
    <source>
        <strain evidence="2 3">NRRL 36939</strain>
    </source>
</reference>
<feature type="region of interest" description="Disordered" evidence="1">
    <location>
        <begin position="102"/>
        <end position="146"/>
    </location>
</feature>
<evidence type="ECO:0000256" key="1">
    <source>
        <dbReference type="SAM" id="MobiDB-lite"/>
    </source>
</evidence>
<accession>A0A8H5PJS1</accession>
<feature type="compositionally biased region" description="Polar residues" evidence="1">
    <location>
        <begin position="118"/>
        <end position="140"/>
    </location>
</feature>
<sequence>MSDDVITDDFDVEVFLDLLHWSWEDAYKGTREPECPVSPFSQPVRPLSERGVPPTEPTMSQPEREGDEEQSLSLGSRVYSSCEDLVALDRDESLGTIRSATLSPASCSHSGGQSSPSTINGDNSPRAQASNLKRSASSDTDAPVPKRICRRVRNGLMSVTDAELNSTAEPPKSWKASCDHPLASCGHDSDLHKNFVADFHDDKEPEASYWDIVLRRKDYTTPEPNVSSRKYR</sequence>
<dbReference type="AlphaFoldDB" id="A0A8H5PJS1"/>
<dbReference type="EMBL" id="JAAOAS010000066">
    <property type="protein sequence ID" value="KAF5598240.1"/>
    <property type="molecule type" value="Genomic_DNA"/>
</dbReference>
<feature type="region of interest" description="Disordered" evidence="1">
    <location>
        <begin position="30"/>
        <end position="74"/>
    </location>
</feature>
<dbReference type="Proteomes" id="UP000546213">
    <property type="component" value="Unassembled WGS sequence"/>
</dbReference>
<protein>
    <submittedName>
        <fullName evidence="2">Uncharacterized protein</fullName>
    </submittedName>
</protein>
<organism evidence="2 3">
    <name type="scientific">Fusarium pseudocircinatum</name>
    <dbReference type="NCBI Taxonomy" id="56676"/>
    <lineage>
        <taxon>Eukaryota</taxon>
        <taxon>Fungi</taxon>
        <taxon>Dikarya</taxon>
        <taxon>Ascomycota</taxon>
        <taxon>Pezizomycotina</taxon>
        <taxon>Sordariomycetes</taxon>
        <taxon>Hypocreomycetidae</taxon>
        <taxon>Hypocreales</taxon>
        <taxon>Nectriaceae</taxon>
        <taxon>Fusarium</taxon>
        <taxon>Fusarium fujikuroi species complex</taxon>
    </lineage>
</organism>
<keyword evidence="3" id="KW-1185">Reference proteome</keyword>
<name>A0A8H5PJS1_9HYPO</name>
<evidence type="ECO:0000313" key="3">
    <source>
        <dbReference type="Proteomes" id="UP000546213"/>
    </source>
</evidence>
<feature type="compositionally biased region" description="Low complexity" evidence="1">
    <location>
        <begin position="103"/>
        <end position="117"/>
    </location>
</feature>
<gene>
    <name evidence="2" type="ORF">FPCIR_3262</name>
</gene>
<comment type="caution">
    <text evidence="2">The sequence shown here is derived from an EMBL/GenBank/DDBJ whole genome shotgun (WGS) entry which is preliminary data.</text>
</comment>